<comment type="caution">
    <text evidence="1">The sequence shown here is derived from an EMBL/GenBank/DDBJ whole genome shotgun (WGS) entry which is preliminary data.</text>
</comment>
<evidence type="ECO:0000313" key="1">
    <source>
        <dbReference type="EMBL" id="MRG98211.1"/>
    </source>
</evidence>
<protein>
    <recommendedName>
        <fullName evidence="3">Phage tail protein</fullName>
    </recommendedName>
</protein>
<keyword evidence="2" id="KW-1185">Reference proteome</keyword>
<dbReference type="RefSeq" id="WP_153824985.1">
    <property type="nucleotide sequence ID" value="NZ_WJIE01000027.1"/>
</dbReference>
<evidence type="ECO:0000313" key="2">
    <source>
        <dbReference type="Proteomes" id="UP000440224"/>
    </source>
</evidence>
<dbReference type="EMBL" id="WJIE01000027">
    <property type="protein sequence ID" value="MRG98211.1"/>
    <property type="molecule type" value="Genomic_DNA"/>
</dbReference>
<proteinExistence type="predicted"/>
<dbReference type="AlphaFoldDB" id="A0A6N7QBH5"/>
<dbReference type="Proteomes" id="UP000440224">
    <property type="component" value="Unassembled WGS sequence"/>
</dbReference>
<gene>
    <name evidence="1" type="ORF">GF068_40820</name>
</gene>
<dbReference type="OrthoDB" id="5442644at2"/>
<name>A0A6N7QBH5_9BACT</name>
<accession>A0A6N7QBH5</accession>
<evidence type="ECO:0008006" key="3">
    <source>
        <dbReference type="Google" id="ProtNLM"/>
    </source>
</evidence>
<reference evidence="1 2" key="1">
    <citation type="submission" date="2019-10" db="EMBL/GenBank/DDBJ databases">
        <title>A soil myxobacterium in the family Polyangiaceae.</title>
        <authorList>
            <person name="Li Y."/>
            <person name="Wang J."/>
        </authorList>
    </citation>
    <scope>NUCLEOTIDE SEQUENCE [LARGE SCALE GENOMIC DNA]</scope>
    <source>
        <strain evidence="1 2">DSM 14734</strain>
    </source>
</reference>
<sequence>MAEIVLTGLAADDPVPGEYAQINFAVGELGIGNGQYYALLIGNLLSSGAGSTNTLYGPDTAVSMTSEQDAITLFGAGSELHRQVRRFLQINQTTPLYAIAVAEGDSATAATGTITITGPATSAGTLRIFIADEFCDVGFVTGDSATTVAAAAVTQINAKDHWPVTASNASGVITITTKQKGLRANFVRYFAKIIPFSGSGVGVTPTTSTLVTGGTVSDDISAVLTTIVARRFYYIAPAAQDQTQLVALFGQINTQALPLNNIRQRMVAASVDTLANTITIVDALNGARAEMVWLQNSDMPPCEMAAHNAAVYALEESPFPPKLNFNFYGDGQNDQWRIKAPLSGTAPTRSQIKAALNAGVTPIGVRTSGRTYLVKRITTRYKNGSVVDYRIRDAHKVTVCDRYADDLQAKQAAQLRGSLLADDPKKNEPIVSGGSTNKVVTPRVVKALVDRLTDDYAEDAMLQNAADIKKGTQVQRSGVNSNRVNVSIPLQPIDVLDQIANEINQVA</sequence>
<organism evidence="1 2">
    <name type="scientific">Polyangium spumosum</name>
    <dbReference type="NCBI Taxonomy" id="889282"/>
    <lineage>
        <taxon>Bacteria</taxon>
        <taxon>Pseudomonadati</taxon>
        <taxon>Myxococcota</taxon>
        <taxon>Polyangia</taxon>
        <taxon>Polyangiales</taxon>
        <taxon>Polyangiaceae</taxon>
        <taxon>Polyangium</taxon>
    </lineage>
</organism>